<sequence length="376" mass="42079">MTPYGRQSISQADIDAVVEVLKSDFLTQGPVVPRFEQAVADYCGAKFGVAVNSGTAALHIACLALGVGHGDWVWTSPISFVASANCALYCGAQVDFVDIEPDTGNMCAVELERKLIAAKAEGKLPKVVIPVHFAGLPCDMKEIHRLGQEYGFRIIEDACHALGARYHDEPTGNGRYSDITVFSFHPVKIITTGEGGMAMTNAPALAKTMRMLRSHGITREPEDFINEPDGPWYYEQQMLGFNYRMTDIQAAMGLSQMANLETWILKRGELARYYFEKLAPELLPRYFSSERRSAFHLYVQHVAPEQRKARFQQLREQGIGANVHYMPIYKQPWHQCGEHLAKAEKFYASAITLPLFPELQVERQEEICRLLSGTVV</sequence>
<evidence type="ECO:0000313" key="4">
    <source>
        <dbReference type="EMBL" id="QQB20414.1"/>
    </source>
</evidence>
<dbReference type="GeneID" id="69550097"/>
<gene>
    <name evidence="4" type="primary">pseC</name>
    <name evidence="4" type="ORF">I6H43_02395</name>
</gene>
<protein>
    <submittedName>
        <fullName evidence="4">UDP-4-amino-4, 6-dideoxy-N-acetyl-beta-L-altrosamine transaminase</fullName>
        <ecNumber evidence="4">2.6.1.92</ecNumber>
    </submittedName>
</protein>
<keyword evidence="5" id="KW-1185">Reference proteome</keyword>
<dbReference type="Proteomes" id="UP000595481">
    <property type="component" value="Chromosome"/>
</dbReference>
<dbReference type="RefSeq" id="WP_042030011.1">
    <property type="nucleotide sequence ID" value="NZ_CAWMFX010000010.1"/>
</dbReference>
<comment type="similarity">
    <text evidence="2 3">Belongs to the DegT/DnrJ/EryC1 family.</text>
</comment>
<dbReference type="PANTHER" id="PTHR30244">
    <property type="entry name" value="TRANSAMINASE"/>
    <property type="match status" value="1"/>
</dbReference>
<dbReference type="GO" id="GO:0008483">
    <property type="term" value="F:transaminase activity"/>
    <property type="evidence" value="ECO:0007669"/>
    <property type="project" value="UniProtKB-KW"/>
</dbReference>
<reference evidence="4 5" key="1">
    <citation type="submission" date="2020-12" db="EMBL/GenBank/DDBJ databases">
        <title>FDA dAtabase for Regulatory Grade micrObial Sequences (FDA-ARGOS): Supporting development and validation of Infectious Disease Dx tests.</title>
        <authorList>
            <person name="Sproer C."/>
            <person name="Gronow S."/>
            <person name="Severitt S."/>
            <person name="Schroder I."/>
            <person name="Tallon L."/>
            <person name="Sadzewicz L."/>
            <person name="Zhao X."/>
            <person name="Boylan J."/>
            <person name="Ott S."/>
            <person name="Bowen H."/>
            <person name="Vavikolanu K."/>
            <person name="Mehta A."/>
            <person name="Aluvathingal J."/>
            <person name="Nadendla S."/>
            <person name="Lowell S."/>
            <person name="Myers T."/>
            <person name="Yan Y."/>
            <person name="Sichtig H."/>
        </authorList>
    </citation>
    <scope>NUCLEOTIDE SEQUENCE [LARGE SCALE GENOMIC DNA]</scope>
    <source>
        <strain evidence="4 5">FDAARGOS_986</strain>
    </source>
</reference>
<dbReference type="InterPro" id="IPR000653">
    <property type="entry name" value="DegT/StrS_aminotransferase"/>
</dbReference>
<organism evidence="4 5">
    <name type="scientific">Aeromonas jandaei</name>
    <dbReference type="NCBI Taxonomy" id="650"/>
    <lineage>
        <taxon>Bacteria</taxon>
        <taxon>Pseudomonadati</taxon>
        <taxon>Pseudomonadota</taxon>
        <taxon>Gammaproteobacteria</taxon>
        <taxon>Aeromonadales</taxon>
        <taxon>Aeromonadaceae</taxon>
        <taxon>Aeromonas</taxon>
    </lineage>
</organism>
<keyword evidence="4" id="KW-0032">Aminotransferase</keyword>
<evidence type="ECO:0000256" key="1">
    <source>
        <dbReference type="ARBA" id="ARBA00022898"/>
    </source>
</evidence>
<dbReference type="Gene3D" id="3.40.640.10">
    <property type="entry name" value="Type I PLP-dependent aspartate aminotransferase-like (Major domain)"/>
    <property type="match status" value="1"/>
</dbReference>
<proteinExistence type="inferred from homology"/>
<accession>A0A7T4AAN7</accession>
<evidence type="ECO:0000313" key="5">
    <source>
        <dbReference type="Proteomes" id="UP000595481"/>
    </source>
</evidence>
<dbReference type="Gene3D" id="3.90.1150.10">
    <property type="entry name" value="Aspartate Aminotransferase, domain 1"/>
    <property type="match status" value="1"/>
</dbReference>
<dbReference type="NCBIfam" id="TIGR03588">
    <property type="entry name" value="PseC"/>
    <property type="match status" value="1"/>
</dbReference>
<dbReference type="Pfam" id="PF01041">
    <property type="entry name" value="DegT_DnrJ_EryC1"/>
    <property type="match status" value="1"/>
</dbReference>
<evidence type="ECO:0000256" key="2">
    <source>
        <dbReference type="ARBA" id="ARBA00037999"/>
    </source>
</evidence>
<dbReference type="InterPro" id="IPR015424">
    <property type="entry name" value="PyrdxlP-dep_Trfase"/>
</dbReference>
<dbReference type="EMBL" id="CP066092">
    <property type="protein sequence ID" value="QQB20414.1"/>
    <property type="molecule type" value="Genomic_DNA"/>
</dbReference>
<keyword evidence="4" id="KW-0808">Transferase</keyword>
<dbReference type="InterPro" id="IPR015421">
    <property type="entry name" value="PyrdxlP-dep_Trfase_major"/>
</dbReference>
<dbReference type="SUPFAM" id="SSF53383">
    <property type="entry name" value="PLP-dependent transferases"/>
    <property type="match status" value="1"/>
</dbReference>
<keyword evidence="1 3" id="KW-0663">Pyridoxal phosphate</keyword>
<dbReference type="PIRSF" id="PIRSF000390">
    <property type="entry name" value="PLP_StrS"/>
    <property type="match status" value="1"/>
</dbReference>
<dbReference type="InterPro" id="IPR020026">
    <property type="entry name" value="PseC"/>
</dbReference>
<dbReference type="CDD" id="cd00616">
    <property type="entry name" value="AHBA_syn"/>
    <property type="match status" value="1"/>
</dbReference>
<dbReference type="InterPro" id="IPR015422">
    <property type="entry name" value="PyrdxlP-dep_Trfase_small"/>
</dbReference>
<name>A0A7T4AAN7_AERJA</name>
<evidence type="ECO:0000256" key="3">
    <source>
        <dbReference type="RuleBase" id="RU004508"/>
    </source>
</evidence>
<dbReference type="PANTHER" id="PTHR30244:SF34">
    <property type="entry name" value="DTDP-4-AMINO-4,6-DIDEOXYGALACTOSE TRANSAMINASE"/>
    <property type="match status" value="1"/>
</dbReference>
<dbReference type="EC" id="2.6.1.92" evidence="4"/>